<proteinExistence type="predicted"/>
<sequence length="168" mass="18997">MSPGFSTESYSVFAQIGLRENPGKNLNQKQVESFKLRSRKQSDGRGSNSGGPSRLRGSTIPQAWQHMEKSKDKMKDLVEAFTFAGIPLHVFRNQRFRDWLELHLSFYIYTLGSRIASLSRLSLKIADECIAAVKAALTKTPTRRDRLLDCLKEAGTFFLPPVPVITRH</sequence>
<evidence type="ECO:0000256" key="1">
    <source>
        <dbReference type="SAM" id="MobiDB-lite"/>
    </source>
</evidence>
<dbReference type="Proteomes" id="UP001148838">
    <property type="component" value="Unassembled WGS sequence"/>
</dbReference>
<protein>
    <submittedName>
        <fullName evidence="2">Uncharacterized protein</fullName>
    </submittedName>
</protein>
<evidence type="ECO:0000313" key="2">
    <source>
        <dbReference type="EMBL" id="KAJ4430750.1"/>
    </source>
</evidence>
<evidence type="ECO:0000313" key="3">
    <source>
        <dbReference type="Proteomes" id="UP001148838"/>
    </source>
</evidence>
<comment type="caution">
    <text evidence="2">The sequence shown here is derived from an EMBL/GenBank/DDBJ whole genome shotgun (WGS) entry which is preliminary data.</text>
</comment>
<accession>A0ABQ8S9T4</accession>
<organism evidence="2 3">
    <name type="scientific">Periplaneta americana</name>
    <name type="common">American cockroach</name>
    <name type="synonym">Blatta americana</name>
    <dbReference type="NCBI Taxonomy" id="6978"/>
    <lineage>
        <taxon>Eukaryota</taxon>
        <taxon>Metazoa</taxon>
        <taxon>Ecdysozoa</taxon>
        <taxon>Arthropoda</taxon>
        <taxon>Hexapoda</taxon>
        <taxon>Insecta</taxon>
        <taxon>Pterygota</taxon>
        <taxon>Neoptera</taxon>
        <taxon>Polyneoptera</taxon>
        <taxon>Dictyoptera</taxon>
        <taxon>Blattodea</taxon>
        <taxon>Blattoidea</taxon>
        <taxon>Blattidae</taxon>
        <taxon>Blattinae</taxon>
        <taxon>Periplaneta</taxon>
    </lineage>
</organism>
<keyword evidence="3" id="KW-1185">Reference proteome</keyword>
<dbReference type="EMBL" id="JAJSOF020000031">
    <property type="protein sequence ID" value="KAJ4430750.1"/>
    <property type="molecule type" value="Genomic_DNA"/>
</dbReference>
<gene>
    <name evidence="2" type="ORF">ANN_19341</name>
</gene>
<reference evidence="2 3" key="1">
    <citation type="journal article" date="2022" name="Allergy">
        <title>Genome assembly and annotation of Periplaneta americana reveal a comprehensive cockroach allergen profile.</title>
        <authorList>
            <person name="Wang L."/>
            <person name="Xiong Q."/>
            <person name="Saelim N."/>
            <person name="Wang L."/>
            <person name="Nong W."/>
            <person name="Wan A.T."/>
            <person name="Shi M."/>
            <person name="Liu X."/>
            <person name="Cao Q."/>
            <person name="Hui J.H.L."/>
            <person name="Sookrung N."/>
            <person name="Leung T.F."/>
            <person name="Tungtrongchitr A."/>
            <person name="Tsui S.K.W."/>
        </authorList>
    </citation>
    <scope>NUCLEOTIDE SEQUENCE [LARGE SCALE GENOMIC DNA]</scope>
    <source>
        <strain evidence="2">PWHHKU_190912</strain>
    </source>
</reference>
<name>A0ABQ8S9T4_PERAM</name>
<feature type="region of interest" description="Disordered" evidence="1">
    <location>
        <begin position="21"/>
        <end position="61"/>
    </location>
</feature>
<feature type="compositionally biased region" description="Basic and acidic residues" evidence="1">
    <location>
        <begin position="32"/>
        <end position="43"/>
    </location>
</feature>